<dbReference type="RefSeq" id="WP_224137360.1">
    <property type="nucleotide sequence ID" value="NZ_JAIQUM010000007.1"/>
</dbReference>
<comment type="caution">
    <text evidence="1">The sequence shown here is derived from an EMBL/GenBank/DDBJ whole genome shotgun (WGS) entry which is preliminary data.</text>
</comment>
<name>A0ABS7UNA7_9BACI</name>
<evidence type="ECO:0000313" key="1">
    <source>
        <dbReference type="EMBL" id="MBZ5749562.1"/>
    </source>
</evidence>
<accession>A0ABS7UNA7</accession>
<reference evidence="1" key="1">
    <citation type="submission" date="2024-05" db="EMBL/GenBank/DDBJ databases">
        <title>Metabacillus sp. nov., isolated from the rhizosphere soil of tomato plants.</title>
        <authorList>
            <person name="Ma R."/>
        </authorList>
    </citation>
    <scope>NUCLEOTIDE SEQUENCE</scope>
    <source>
        <strain evidence="1">DBTR6</strain>
    </source>
</reference>
<keyword evidence="2" id="KW-1185">Reference proteome</keyword>
<dbReference type="EMBL" id="JAIQUM010000007">
    <property type="protein sequence ID" value="MBZ5749562.1"/>
    <property type="molecule type" value="Genomic_DNA"/>
</dbReference>
<organism evidence="1 2">
    <name type="scientific">Metabacillus rhizolycopersici</name>
    <dbReference type="NCBI Taxonomy" id="2875709"/>
    <lineage>
        <taxon>Bacteria</taxon>
        <taxon>Bacillati</taxon>
        <taxon>Bacillota</taxon>
        <taxon>Bacilli</taxon>
        <taxon>Bacillales</taxon>
        <taxon>Bacillaceae</taxon>
        <taxon>Metabacillus</taxon>
    </lineage>
</organism>
<proteinExistence type="predicted"/>
<evidence type="ECO:0000313" key="2">
    <source>
        <dbReference type="Proteomes" id="UP001165287"/>
    </source>
</evidence>
<gene>
    <name evidence="1" type="ORF">K9V48_04725</name>
</gene>
<dbReference type="Proteomes" id="UP001165287">
    <property type="component" value="Unassembled WGS sequence"/>
</dbReference>
<sequence>MIVKDLYLDSIRFEESSLAHYIHHLLEEGRISLDDNISKIDFDQADHWKVAEMIENNVLSFHKVGIYSLKMNQNEFVFIFAESEQKAIKFYIETFRHAPLSCHEYSLDFEIVRGHGVISFREMRKEFMGFPVVAGYFERVGT</sequence>
<protein>
    <submittedName>
        <fullName evidence="1">Uncharacterized protein</fullName>
    </submittedName>
</protein>